<protein>
    <submittedName>
        <fullName evidence="2">Uncharacterized protein</fullName>
    </submittedName>
</protein>
<comment type="caution">
    <text evidence="2">The sequence shown here is derived from an EMBL/GenBank/DDBJ whole genome shotgun (WGS) entry which is preliminary data.</text>
</comment>
<evidence type="ECO:0000256" key="1">
    <source>
        <dbReference type="SAM" id="Phobius"/>
    </source>
</evidence>
<reference evidence="2" key="1">
    <citation type="submission" date="2013-11" db="EMBL/GenBank/DDBJ databases">
        <authorList>
            <person name="Sternberg P."/>
            <person name="Dillman A."/>
            <person name="Macchietto M."/>
        </authorList>
    </citation>
    <scope>NUCLEOTIDE SEQUENCE</scope>
    <source>
        <strain evidence="2">ALL</strain>
    </source>
</reference>
<keyword evidence="1" id="KW-1133">Transmembrane helix</keyword>
<dbReference type="EMBL" id="AZBU02000001">
    <property type="protein sequence ID" value="TMS40001.1"/>
    <property type="molecule type" value="Genomic_DNA"/>
</dbReference>
<gene>
    <name evidence="2" type="ORF">L596_006444</name>
</gene>
<reference evidence="2" key="3">
    <citation type="journal article" date="2019" name="G3 (Bethesda)">
        <title>Hybrid Assembly of the Genome of the Entomopathogenic Nematode Steinernema carpocapsae Identifies the X-Chromosome.</title>
        <authorList>
            <person name="Serra L."/>
            <person name="Macchietto M."/>
            <person name="Macias-Munoz A."/>
            <person name="McGill C.J."/>
            <person name="Rodriguez I.M."/>
            <person name="Rodriguez B."/>
            <person name="Murad R."/>
            <person name="Mortazavi A."/>
        </authorList>
    </citation>
    <scope>NUCLEOTIDE SEQUENCE [LARGE SCALE GENOMIC DNA]</scope>
    <source>
        <strain evidence="2">ALL</strain>
    </source>
</reference>
<evidence type="ECO:0000313" key="2">
    <source>
        <dbReference type="EMBL" id="TMS40001.1"/>
    </source>
</evidence>
<reference evidence="2" key="2">
    <citation type="journal article" date="2015" name="Genome Biol.">
        <title>Comparative genomics of Steinernema reveals deeply conserved gene regulatory networks.</title>
        <authorList>
            <person name="Dillman A.R."/>
            <person name="Macchietto M."/>
            <person name="Porter C.F."/>
            <person name="Rogers A."/>
            <person name="Williams B."/>
            <person name="Antoshechkin I."/>
            <person name="Lee M.M."/>
            <person name="Goodwin Z."/>
            <person name="Lu X."/>
            <person name="Lewis E.E."/>
            <person name="Goodrich-Blair H."/>
            <person name="Stock S.P."/>
            <person name="Adams B.J."/>
            <person name="Sternberg P.W."/>
            <person name="Mortazavi A."/>
        </authorList>
    </citation>
    <scope>NUCLEOTIDE SEQUENCE [LARGE SCALE GENOMIC DNA]</scope>
    <source>
        <strain evidence="2">ALL</strain>
    </source>
</reference>
<keyword evidence="1" id="KW-0472">Membrane</keyword>
<organism evidence="2">
    <name type="scientific">Steinernema carpocapsae</name>
    <name type="common">Entomopathogenic nematode</name>
    <dbReference type="NCBI Taxonomy" id="34508"/>
    <lineage>
        <taxon>Eukaryota</taxon>
        <taxon>Metazoa</taxon>
        <taxon>Ecdysozoa</taxon>
        <taxon>Nematoda</taxon>
        <taxon>Chromadorea</taxon>
        <taxon>Rhabditida</taxon>
        <taxon>Tylenchina</taxon>
        <taxon>Panagrolaimomorpha</taxon>
        <taxon>Strongyloidoidea</taxon>
        <taxon>Steinernematidae</taxon>
        <taxon>Steinernema</taxon>
    </lineage>
</organism>
<keyword evidence="1" id="KW-0812">Transmembrane</keyword>
<dbReference type="AlphaFoldDB" id="A0A4U8V263"/>
<accession>A0A4U8V263</accession>
<sequence length="99" mass="11139">MFAQENVRDSSSTDCRRASKALSLPSVSEWCPCSNLLFIICCLFIYRFFCHRRRLQPLQTQRIPGGTGVAVLPKLPASFRLITPLPSIEGPSFNFCICL</sequence>
<name>A0A4U8V263_STECR</name>
<feature type="transmembrane region" description="Helical" evidence="1">
    <location>
        <begin position="27"/>
        <end position="49"/>
    </location>
</feature>
<proteinExistence type="predicted"/>